<keyword evidence="2" id="KW-1185">Reference proteome</keyword>
<sequence length="154" mass="17874">MGGGGSLMVHGSFCGKGVGPLHRIEGKMDAKMYRNIMEAVFWPFVRSTARRGFIFQQDNGPKHKSKLLTKWFRDNNVPLLTWPSQSPDLNPIEHLWERLEHQVKGLRARNEHEKFLQLKTAWENIPQEEIDKLIESMPRRCQAVIDARGYATKY</sequence>
<evidence type="ECO:0000313" key="2">
    <source>
        <dbReference type="Proteomes" id="UP000025227"/>
    </source>
</evidence>
<dbReference type="InterPro" id="IPR036397">
    <property type="entry name" value="RNaseH_sf"/>
</dbReference>
<dbReference type="InterPro" id="IPR052338">
    <property type="entry name" value="Transposase_5"/>
</dbReference>
<dbReference type="OrthoDB" id="5810541at2759"/>
<dbReference type="InterPro" id="IPR038717">
    <property type="entry name" value="Tc1-like_DDE_dom"/>
</dbReference>
<dbReference type="PANTHER" id="PTHR23022:SF134">
    <property type="entry name" value="TRANSPOSABLE ELEMENT TC1 TRANSPOSASE"/>
    <property type="match status" value="1"/>
</dbReference>
<dbReference type="AlphaFoldDB" id="A0A7I4Y9Q3"/>
<dbReference type="OMA" id="IMDQHVY"/>
<feature type="domain" description="Tc1-like transposase DDE" evidence="1">
    <location>
        <begin position="6"/>
        <end position="107"/>
    </location>
</feature>
<dbReference type="PANTHER" id="PTHR23022">
    <property type="entry name" value="TRANSPOSABLE ELEMENT-RELATED"/>
    <property type="match status" value="1"/>
</dbReference>
<accession>A0A7I4Y9Q3</accession>
<organism evidence="2 3">
    <name type="scientific">Haemonchus contortus</name>
    <name type="common">Barber pole worm</name>
    <dbReference type="NCBI Taxonomy" id="6289"/>
    <lineage>
        <taxon>Eukaryota</taxon>
        <taxon>Metazoa</taxon>
        <taxon>Ecdysozoa</taxon>
        <taxon>Nematoda</taxon>
        <taxon>Chromadorea</taxon>
        <taxon>Rhabditida</taxon>
        <taxon>Rhabditina</taxon>
        <taxon>Rhabditomorpha</taxon>
        <taxon>Strongyloidea</taxon>
        <taxon>Trichostrongylidae</taxon>
        <taxon>Haemonchus</taxon>
    </lineage>
</organism>
<dbReference type="Gene3D" id="3.30.420.10">
    <property type="entry name" value="Ribonuclease H-like superfamily/Ribonuclease H"/>
    <property type="match status" value="1"/>
</dbReference>
<dbReference type="Proteomes" id="UP000025227">
    <property type="component" value="Unplaced"/>
</dbReference>
<name>A0A7I4Y9Q3_HAECO</name>
<reference evidence="3" key="1">
    <citation type="submission" date="2020-12" db="UniProtKB">
        <authorList>
            <consortium name="WormBaseParasite"/>
        </authorList>
    </citation>
    <scope>IDENTIFICATION</scope>
    <source>
        <strain evidence="3">MHco3</strain>
    </source>
</reference>
<dbReference type="Pfam" id="PF13358">
    <property type="entry name" value="DDE_3"/>
    <property type="match status" value="1"/>
</dbReference>
<evidence type="ECO:0000259" key="1">
    <source>
        <dbReference type="Pfam" id="PF13358"/>
    </source>
</evidence>
<dbReference type="GO" id="GO:0003676">
    <property type="term" value="F:nucleic acid binding"/>
    <property type="evidence" value="ECO:0007669"/>
    <property type="project" value="InterPro"/>
</dbReference>
<evidence type="ECO:0000313" key="3">
    <source>
        <dbReference type="WBParaSite" id="HCON_00064740-00001"/>
    </source>
</evidence>
<protein>
    <submittedName>
        <fullName evidence="3">DDE_3 domain-containing protein</fullName>
    </submittedName>
</protein>
<dbReference type="WBParaSite" id="HCON_00064740-00001">
    <property type="protein sequence ID" value="HCON_00064740-00001"/>
    <property type="gene ID" value="HCON_00064740"/>
</dbReference>
<proteinExistence type="predicted"/>